<sequence>MPRSQRRLHFCVALIAGFSSRSLPLQCSLYVFTPITIDDSRRRLPTLERTIFSHRQPLGEFLCGNRKQPEGKPRLSRTLLPSNPIVEI</sequence>
<feature type="chain" id="PRO_5004454767" description="Secreted protein" evidence="1">
    <location>
        <begin position="25"/>
        <end position="88"/>
    </location>
</feature>
<dbReference type="RefSeq" id="XP_005718260.1">
    <property type="nucleotide sequence ID" value="XM_005718203.1"/>
</dbReference>
<feature type="signal peptide" evidence="1">
    <location>
        <begin position="1"/>
        <end position="24"/>
    </location>
</feature>
<dbReference type="Proteomes" id="UP000012073">
    <property type="component" value="Unassembled WGS sequence"/>
</dbReference>
<evidence type="ECO:0000313" key="2">
    <source>
        <dbReference type="EMBL" id="CDF38375.1"/>
    </source>
</evidence>
<dbReference type="GeneID" id="17325981"/>
<dbReference type="KEGG" id="ccp:CHC_T00000978001"/>
<organism evidence="2 3">
    <name type="scientific">Chondrus crispus</name>
    <name type="common">Carrageen Irish moss</name>
    <name type="synonym">Polymorpha crispa</name>
    <dbReference type="NCBI Taxonomy" id="2769"/>
    <lineage>
        <taxon>Eukaryota</taxon>
        <taxon>Rhodophyta</taxon>
        <taxon>Florideophyceae</taxon>
        <taxon>Rhodymeniophycidae</taxon>
        <taxon>Gigartinales</taxon>
        <taxon>Gigartinaceae</taxon>
        <taxon>Chondrus</taxon>
    </lineage>
</organism>
<keyword evidence="1" id="KW-0732">Signal</keyword>
<proteinExistence type="predicted"/>
<evidence type="ECO:0008006" key="4">
    <source>
        <dbReference type="Google" id="ProtNLM"/>
    </source>
</evidence>
<name>R7QLV6_CHOCR</name>
<keyword evidence="3" id="KW-1185">Reference proteome</keyword>
<evidence type="ECO:0000256" key="1">
    <source>
        <dbReference type="SAM" id="SignalP"/>
    </source>
</evidence>
<evidence type="ECO:0000313" key="3">
    <source>
        <dbReference type="Proteomes" id="UP000012073"/>
    </source>
</evidence>
<dbReference type="EMBL" id="HG001925">
    <property type="protein sequence ID" value="CDF38375.1"/>
    <property type="molecule type" value="Genomic_DNA"/>
</dbReference>
<dbReference type="Gramene" id="CDF38375">
    <property type="protein sequence ID" value="CDF38375"/>
    <property type="gene ID" value="CHC_T00000978001"/>
</dbReference>
<dbReference type="AlphaFoldDB" id="R7QLV6"/>
<reference evidence="3" key="1">
    <citation type="journal article" date="2013" name="Proc. Natl. Acad. Sci. U.S.A.">
        <title>Genome structure and metabolic features in the red seaweed Chondrus crispus shed light on evolution of the Archaeplastida.</title>
        <authorList>
            <person name="Collen J."/>
            <person name="Porcel B."/>
            <person name="Carre W."/>
            <person name="Ball S.G."/>
            <person name="Chaparro C."/>
            <person name="Tonon T."/>
            <person name="Barbeyron T."/>
            <person name="Michel G."/>
            <person name="Noel B."/>
            <person name="Valentin K."/>
            <person name="Elias M."/>
            <person name="Artiguenave F."/>
            <person name="Arun A."/>
            <person name="Aury J.M."/>
            <person name="Barbosa-Neto J.F."/>
            <person name="Bothwell J.H."/>
            <person name="Bouget F.Y."/>
            <person name="Brillet L."/>
            <person name="Cabello-Hurtado F."/>
            <person name="Capella-Gutierrez S."/>
            <person name="Charrier B."/>
            <person name="Cladiere L."/>
            <person name="Cock J.M."/>
            <person name="Coelho S.M."/>
            <person name="Colleoni C."/>
            <person name="Czjzek M."/>
            <person name="Da Silva C."/>
            <person name="Delage L."/>
            <person name="Denoeud F."/>
            <person name="Deschamps P."/>
            <person name="Dittami S.M."/>
            <person name="Gabaldon T."/>
            <person name="Gachon C.M."/>
            <person name="Groisillier A."/>
            <person name="Herve C."/>
            <person name="Jabbari K."/>
            <person name="Katinka M."/>
            <person name="Kloareg B."/>
            <person name="Kowalczyk N."/>
            <person name="Labadie K."/>
            <person name="Leblanc C."/>
            <person name="Lopez P.J."/>
            <person name="McLachlan D.H."/>
            <person name="Meslet-Cladiere L."/>
            <person name="Moustafa A."/>
            <person name="Nehr Z."/>
            <person name="Nyvall Collen P."/>
            <person name="Panaud O."/>
            <person name="Partensky F."/>
            <person name="Poulain J."/>
            <person name="Rensing S.A."/>
            <person name="Rousvoal S."/>
            <person name="Samson G."/>
            <person name="Symeonidi A."/>
            <person name="Weissenbach J."/>
            <person name="Zambounis A."/>
            <person name="Wincker P."/>
            <person name="Boyen C."/>
        </authorList>
    </citation>
    <scope>NUCLEOTIDE SEQUENCE [LARGE SCALE GENOMIC DNA]</scope>
    <source>
        <strain evidence="3">cv. Stackhouse</strain>
    </source>
</reference>
<accession>R7QLV6</accession>
<gene>
    <name evidence="2" type="ORF">CHC_T00000978001</name>
</gene>
<protein>
    <recommendedName>
        <fullName evidence="4">Secreted protein</fullName>
    </recommendedName>
</protein>